<dbReference type="EMBL" id="FLQS01000034">
    <property type="protein sequence ID" value="SBS77220.1"/>
    <property type="molecule type" value="Genomic_DNA"/>
</dbReference>
<evidence type="ECO:0000256" key="3">
    <source>
        <dbReference type="ARBA" id="ARBA00023163"/>
    </source>
</evidence>
<dbReference type="PRINTS" id="PR00455">
    <property type="entry name" value="HTHTETR"/>
</dbReference>
<keyword evidence="3" id="KW-0804">Transcription</keyword>
<feature type="DNA-binding region" description="H-T-H motif" evidence="4">
    <location>
        <begin position="39"/>
        <end position="58"/>
    </location>
</feature>
<dbReference type="Pfam" id="PF00440">
    <property type="entry name" value="TetR_N"/>
    <property type="match status" value="1"/>
</dbReference>
<name>A0A1Y5PIH2_9MYCO</name>
<dbReference type="GO" id="GO:0000976">
    <property type="term" value="F:transcription cis-regulatory region binding"/>
    <property type="evidence" value="ECO:0007669"/>
    <property type="project" value="TreeGrafter"/>
</dbReference>
<evidence type="ECO:0000256" key="1">
    <source>
        <dbReference type="ARBA" id="ARBA00023015"/>
    </source>
</evidence>
<feature type="compositionally biased region" description="Basic and acidic residues" evidence="5">
    <location>
        <begin position="163"/>
        <end position="191"/>
    </location>
</feature>
<feature type="domain" description="HTH tetR-type" evidence="6">
    <location>
        <begin position="16"/>
        <end position="76"/>
    </location>
</feature>
<evidence type="ECO:0000259" key="6">
    <source>
        <dbReference type="PROSITE" id="PS50977"/>
    </source>
</evidence>
<dbReference type="InterPro" id="IPR050109">
    <property type="entry name" value="HTH-type_TetR-like_transc_reg"/>
</dbReference>
<reference evidence="7" key="1">
    <citation type="submission" date="2016-03" db="EMBL/GenBank/DDBJ databases">
        <authorList>
            <person name="Ploux O."/>
        </authorList>
    </citation>
    <scope>NUCLEOTIDE SEQUENCE</scope>
    <source>
        <strain evidence="7">UC10</strain>
    </source>
</reference>
<dbReference type="AlphaFoldDB" id="A0A1Y5PIH2"/>
<protein>
    <submittedName>
        <fullName evidence="7">Regulatory protein TetR</fullName>
    </submittedName>
</protein>
<feature type="region of interest" description="Disordered" evidence="5">
    <location>
        <begin position="157"/>
        <end position="191"/>
    </location>
</feature>
<dbReference type="InterPro" id="IPR009057">
    <property type="entry name" value="Homeodomain-like_sf"/>
</dbReference>
<dbReference type="PROSITE" id="PS50977">
    <property type="entry name" value="HTH_TETR_2"/>
    <property type="match status" value="1"/>
</dbReference>
<dbReference type="GO" id="GO:0003700">
    <property type="term" value="F:DNA-binding transcription factor activity"/>
    <property type="evidence" value="ECO:0007669"/>
    <property type="project" value="TreeGrafter"/>
</dbReference>
<dbReference type="PANTHER" id="PTHR30055:SF234">
    <property type="entry name" value="HTH-TYPE TRANSCRIPTIONAL REGULATOR BETI"/>
    <property type="match status" value="1"/>
</dbReference>
<gene>
    <name evidence="7" type="ORF">MHPYR_40222</name>
</gene>
<keyword evidence="2 4" id="KW-0238">DNA-binding</keyword>
<evidence type="ECO:0000256" key="2">
    <source>
        <dbReference type="ARBA" id="ARBA00023125"/>
    </source>
</evidence>
<dbReference type="InterPro" id="IPR001647">
    <property type="entry name" value="HTH_TetR"/>
</dbReference>
<keyword evidence="1" id="KW-0805">Transcription regulation</keyword>
<proteinExistence type="predicted"/>
<accession>A0A1Y5PIH2</accession>
<organism evidence="7">
    <name type="scientific">uncultured Mycobacterium sp</name>
    <dbReference type="NCBI Taxonomy" id="171292"/>
    <lineage>
        <taxon>Bacteria</taxon>
        <taxon>Bacillati</taxon>
        <taxon>Actinomycetota</taxon>
        <taxon>Actinomycetes</taxon>
        <taxon>Mycobacteriales</taxon>
        <taxon>Mycobacteriaceae</taxon>
        <taxon>Mycobacterium</taxon>
        <taxon>environmental samples</taxon>
    </lineage>
</organism>
<evidence type="ECO:0000256" key="4">
    <source>
        <dbReference type="PROSITE-ProRule" id="PRU00335"/>
    </source>
</evidence>
<evidence type="ECO:0000256" key="5">
    <source>
        <dbReference type="SAM" id="MobiDB-lite"/>
    </source>
</evidence>
<dbReference type="Gene3D" id="1.10.357.10">
    <property type="entry name" value="Tetracycline Repressor, domain 2"/>
    <property type="match status" value="1"/>
</dbReference>
<evidence type="ECO:0000313" key="7">
    <source>
        <dbReference type="EMBL" id="SBS77220.1"/>
    </source>
</evidence>
<dbReference type="PANTHER" id="PTHR30055">
    <property type="entry name" value="HTH-TYPE TRANSCRIPTIONAL REGULATOR RUTR"/>
    <property type="match status" value="1"/>
</dbReference>
<dbReference type="SUPFAM" id="SSF46689">
    <property type="entry name" value="Homeodomain-like"/>
    <property type="match status" value="1"/>
</dbReference>
<sequence>MRWQAYDPLARYSTAECDRGAVIDTALALFLSRGFGSTTVDDIAEASGVSVGTISQVFPTRESFVLCVVDALSRAHKEMLGGIIGGAGAVPLHRMQQMWLLAVASPTLAAAVSERRKQTLPLALADHHRTDPHDPLIPRTVRVGSAVVSGTYAAGINDAADTEPDRDLDDPRRMTRRLDHSFKHITGRSEY</sequence>